<sequence>PHSVRMATRAPSPSIAMTTRAHALPTMTAVTGKPAVIPTVAATPAVKRIINPMDTFDDKF</sequence>
<gene>
    <name evidence="1" type="ORF">BaRGS_00036365</name>
</gene>
<comment type="caution">
    <text evidence="1">The sequence shown here is derived from an EMBL/GenBank/DDBJ whole genome shotgun (WGS) entry which is preliminary data.</text>
</comment>
<dbReference type="AlphaFoldDB" id="A0ABD0JC02"/>
<name>A0ABD0JC02_9CAEN</name>
<feature type="non-terminal residue" evidence="1">
    <location>
        <position position="1"/>
    </location>
</feature>
<evidence type="ECO:0000313" key="1">
    <source>
        <dbReference type="EMBL" id="KAK7469636.1"/>
    </source>
</evidence>
<dbReference type="EMBL" id="JACVVK020000510">
    <property type="protein sequence ID" value="KAK7469636.1"/>
    <property type="molecule type" value="Genomic_DNA"/>
</dbReference>
<accession>A0ABD0JC02</accession>
<proteinExistence type="predicted"/>
<reference evidence="1 2" key="1">
    <citation type="journal article" date="2023" name="Sci. Data">
        <title>Genome assembly of the Korean intertidal mud-creeper Batillaria attramentaria.</title>
        <authorList>
            <person name="Patra A.K."/>
            <person name="Ho P.T."/>
            <person name="Jun S."/>
            <person name="Lee S.J."/>
            <person name="Kim Y."/>
            <person name="Won Y.J."/>
        </authorList>
    </citation>
    <scope>NUCLEOTIDE SEQUENCE [LARGE SCALE GENOMIC DNA]</scope>
    <source>
        <strain evidence="1">Wonlab-2016</strain>
    </source>
</reference>
<dbReference type="Proteomes" id="UP001519460">
    <property type="component" value="Unassembled WGS sequence"/>
</dbReference>
<organism evidence="1 2">
    <name type="scientific">Batillaria attramentaria</name>
    <dbReference type="NCBI Taxonomy" id="370345"/>
    <lineage>
        <taxon>Eukaryota</taxon>
        <taxon>Metazoa</taxon>
        <taxon>Spiralia</taxon>
        <taxon>Lophotrochozoa</taxon>
        <taxon>Mollusca</taxon>
        <taxon>Gastropoda</taxon>
        <taxon>Caenogastropoda</taxon>
        <taxon>Sorbeoconcha</taxon>
        <taxon>Cerithioidea</taxon>
        <taxon>Batillariidae</taxon>
        <taxon>Batillaria</taxon>
    </lineage>
</organism>
<evidence type="ECO:0000313" key="2">
    <source>
        <dbReference type="Proteomes" id="UP001519460"/>
    </source>
</evidence>
<keyword evidence="2" id="KW-1185">Reference proteome</keyword>
<protein>
    <submittedName>
        <fullName evidence="1">Uncharacterized protein</fullName>
    </submittedName>
</protein>